<dbReference type="AlphaFoldDB" id="A0A0N5BGR1"/>
<reference evidence="2" key="1">
    <citation type="submission" date="2017-02" db="UniProtKB">
        <authorList>
            <consortium name="WormBaseParasite"/>
        </authorList>
    </citation>
    <scope>IDENTIFICATION</scope>
</reference>
<keyword evidence="1" id="KW-1185">Reference proteome</keyword>
<dbReference type="Proteomes" id="UP000046392">
    <property type="component" value="Unplaced"/>
</dbReference>
<proteinExistence type="predicted"/>
<dbReference type="WBParaSite" id="SPAL_0000516100.1">
    <property type="protein sequence ID" value="SPAL_0000516100.1"/>
    <property type="gene ID" value="SPAL_0000516100"/>
</dbReference>
<protein>
    <submittedName>
        <fullName evidence="2">Peptidase_M14 domain-containing protein</fullName>
    </submittedName>
</protein>
<sequence length="35" mass="4095">ARICIFLNVHSVEFGGEWLFIKKGICECYSPPNHW</sequence>
<accession>A0A0N5BGR1</accession>
<evidence type="ECO:0000313" key="1">
    <source>
        <dbReference type="Proteomes" id="UP000046392"/>
    </source>
</evidence>
<name>A0A0N5BGR1_STREA</name>
<organism evidence="1 2">
    <name type="scientific">Strongyloides papillosus</name>
    <name type="common">Intestinal threadworm</name>
    <dbReference type="NCBI Taxonomy" id="174720"/>
    <lineage>
        <taxon>Eukaryota</taxon>
        <taxon>Metazoa</taxon>
        <taxon>Ecdysozoa</taxon>
        <taxon>Nematoda</taxon>
        <taxon>Chromadorea</taxon>
        <taxon>Rhabditida</taxon>
        <taxon>Tylenchina</taxon>
        <taxon>Panagrolaimomorpha</taxon>
        <taxon>Strongyloidoidea</taxon>
        <taxon>Strongyloididae</taxon>
        <taxon>Strongyloides</taxon>
    </lineage>
</organism>
<evidence type="ECO:0000313" key="2">
    <source>
        <dbReference type="WBParaSite" id="SPAL_0000516100.1"/>
    </source>
</evidence>